<dbReference type="Proteomes" id="UP000241434">
    <property type="component" value="Unassembled WGS sequence"/>
</dbReference>
<proteinExistence type="predicted"/>
<protein>
    <recommendedName>
        <fullName evidence="3">Lipoprotein</fullName>
    </recommendedName>
</protein>
<dbReference type="EMBL" id="JYGE01000005">
    <property type="protein sequence ID" value="PSJ31222.1"/>
    <property type="molecule type" value="Genomic_DNA"/>
</dbReference>
<keyword evidence="2" id="KW-1185">Reference proteome</keyword>
<gene>
    <name evidence="1" type="ORF">UF10_06165</name>
</gene>
<evidence type="ECO:0000313" key="2">
    <source>
        <dbReference type="Proteomes" id="UP000241434"/>
    </source>
</evidence>
<dbReference type="AlphaFoldDB" id="A0A2P7PZX4"/>
<evidence type="ECO:0000313" key="1">
    <source>
        <dbReference type="EMBL" id="PSJ31222.1"/>
    </source>
</evidence>
<dbReference type="RefSeq" id="WP_106776957.1">
    <property type="nucleotide sequence ID" value="NZ_JYGE01000005.1"/>
</dbReference>
<evidence type="ECO:0008006" key="3">
    <source>
        <dbReference type="Google" id="ProtNLM"/>
    </source>
</evidence>
<comment type="caution">
    <text evidence="1">The sequence shown here is derived from an EMBL/GenBank/DDBJ whole genome shotgun (WGS) entry which is preliminary data.</text>
</comment>
<dbReference type="SUPFAM" id="SSF50969">
    <property type="entry name" value="YVTN repeat-like/Quinoprotein amine dehydrogenase"/>
    <property type="match status" value="1"/>
</dbReference>
<reference evidence="1" key="1">
    <citation type="thesis" date="2015" institute="Rutgers" country="The State University of New Jersey, 14 College Farm Rd., New Brunswick, NJ, USA">
        <title>Ammonia toxicity in bacteria and its implications for treatment of and resource recovery from highly nitrogenous organic wastes.</title>
        <authorList>
            <person name="Luther A.K."/>
        </authorList>
    </citation>
    <scope>NUCLEOTIDE SEQUENCE</scope>
    <source>
        <strain evidence="1">RT-10B</strain>
    </source>
</reference>
<organism evidence="1 2">
    <name type="scientific">Peptostreptococcus russellii</name>
    <dbReference type="NCBI Taxonomy" id="215200"/>
    <lineage>
        <taxon>Bacteria</taxon>
        <taxon>Bacillati</taxon>
        <taxon>Bacillota</taxon>
        <taxon>Clostridia</taxon>
        <taxon>Peptostreptococcales</taxon>
        <taxon>Peptostreptococcaceae</taxon>
        <taxon>Peptostreptococcus</taxon>
    </lineage>
</organism>
<dbReference type="PROSITE" id="PS51257">
    <property type="entry name" value="PROKAR_LIPOPROTEIN"/>
    <property type="match status" value="1"/>
</dbReference>
<accession>A0A2P7PZX4</accession>
<dbReference type="InterPro" id="IPR011044">
    <property type="entry name" value="Quino_amine_DH_bsu"/>
</dbReference>
<name>A0A2P7PZX4_9FIRM</name>
<sequence>MKRVLSIFLMAFVILITGCTLNAAGKSSLYVLRSDEKTKKSEIVILDGNLSEKKTVDIKDDFFLQSNPVITEDRESVYIVPSLDSSSKSSKSILVLNKKSGSIKEKLLDSSEEIKSIDVNDKNIYTVSNKDKNLYVRKLAKGNSEDEKMLEIKNAEGNLLKTIDSKVYLFKNNLKNETTITKLNPDSLEKEDEVYLHPEISGKFDLATMDEGKLYFAGENSGKKGIVGVYEKNEGRSLSVKIDNQRPVAFLKDKNRILAICEEKEDNGGSKFGFYKFNEKNNLVKLRDISQKVIDAKKINNNYAILSDDGIYIYDDKFREIGSKKFEESINLGMAVLQEKEIKK</sequence>